<dbReference type="EMBL" id="CACVBS010000075">
    <property type="protein sequence ID" value="CAA7269142.1"/>
    <property type="molecule type" value="Genomic_DNA"/>
</dbReference>
<feature type="region of interest" description="Disordered" evidence="1">
    <location>
        <begin position="146"/>
        <end position="248"/>
    </location>
</feature>
<keyword evidence="3" id="KW-1185">Reference proteome</keyword>
<feature type="compositionally biased region" description="Low complexity" evidence="1">
    <location>
        <begin position="452"/>
        <end position="464"/>
    </location>
</feature>
<reference evidence="2 3" key="1">
    <citation type="submission" date="2020-01" db="EMBL/GenBank/DDBJ databases">
        <authorList>
            <person name="Gupta K D."/>
        </authorList>
    </citation>
    <scope>NUCLEOTIDE SEQUENCE [LARGE SCALE GENOMIC DNA]</scope>
</reference>
<evidence type="ECO:0000313" key="3">
    <source>
        <dbReference type="Proteomes" id="UP000467700"/>
    </source>
</evidence>
<feature type="compositionally biased region" description="Polar residues" evidence="1">
    <location>
        <begin position="401"/>
        <end position="415"/>
    </location>
</feature>
<organism evidence="2 3">
    <name type="scientific">Cyclocybe aegerita</name>
    <name type="common">Black poplar mushroom</name>
    <name type="synonym">Agrocybe aegerita</name>
    <dbReference type="NCBI Taxonomy" id="1973307"/>
    <lineage>
        <taxon>Eukaryota</taxon>
        <taxon>Fungi</taxon>
        <taxon>Dikarya</taxon>
        <taxon>Basidiomycota</taxon>
        <taxon>Agaricomycotina</taxon>
        <taxon>Agaricomycetes</taxon>
        <taxon>Agaricomycetidae</taxon>
        <taxon>Agaricales</taxon>
        <taxon>Agaricineae</taxon>
        <taxon>Bolbitiaceae</taxon>
        <taxon>Cyclocybe</taxon>
    </lineage>
</organism>
<dbReference type="OrthoDB" id="128308at2759"/>
<evidence type="ECO:0000313" key="2">
    <source>
        <dbReference type="EMBL" id="CAA7269142.1"/>
    </source>
</evidence>
<dbReference type="AlphaFoldDB" id="A0A8S0X6V1"/>
<feature type="compositionally biased region" description="Low complexity" evidence="1">
    <location>
        <begin position="216"/>
        <end position="226"/>
    </location>
</feature>
<protein>
    <submittedName>
        <fullName evidence="2">Uncharacterized protein</fullName>
    </submittedName>
</protein>
<gene>
    <name evidence="2" type="ORF">AAE3_LOCUS11427</name>
</gene>
<feature type="compositionally biased region" description="Polar residues" evidence="1">
    <location>
        <begin position="441"/>
        <end position="451"/>
    </location>
</feature>
<accession>A0A8S0X6V1</accession>
<comment type="caution">
    <text evidence="2">The sequence shown here is derived from an EMBL/GenBank/DDBJ whole genome shotgun (WGS) entry which is preliminary data.</text>
</comment>
<proteinExistence type="predicted"/>
<name>A0A8S0X6V1_CYCAE</name>
<feature type="compositionally biased region" description="Polar residues" evidence="1">
    <location>
        <begin position="227"/>
        <end position="248"/>
    </location>
</feature>
<feature type="region of interest" description="Disordered" evidence="1">
    <location>
        <begin position="394"/>
        <end position="480"/>
    </location>
</feature>
<evidence type="ECO:0000256" key="1">
    <source>
        <dbReference type="SAM" id="MobiDB-lite"/>
    </source>
</evidence>
<sequence length="480" mass="52671">MDHPYMSPIATTSTNMAMSATRGQHQTSSQVPSPEEQMRRQLDELNRSVTIVIWYKADHEPIRLQQILPTFPYFQLSGFSNIISDLGLSSTSYLDTYIPDSSQWEQHTISSVRIVGTQQRLLYRVRRSLVDGLSEDQCPRIQDELQMQSNCGPPPPPPPTNGVSASSIPTPPKSSPTLSKMANPPKPSLKRPAPDVQEPGNNSKIHVTNGYYMAHSGSSTMVPSSSVAGPSNTDTSSPTASTNQSNAQAQDSVYGMYNDSVFYAPSSPTQSPNDITSATSINSLPHYLIQPPAPAPPIPYHPHPPLKRWPNDYTVSELSQGFHAMDLLISQSPSGASMTQRTAFERVFGSRYVKSTVCRHRAVWRKAHRALREQFEAMGSDDRACWGEFVRRVEGRPPGKNSGSDMMSPSPSATMSGYHDQQEGEGDEDVHGQESVGVMGSLQNQGVPSSSNNNGTNNMQNNMNVYDPSRNHMPNGTHNN</sequence>
<dbReference type="Proteomes" id="UP000467700">
    <property type="component" value="Unassembled WGS sequence"/>
</dbReference>